<feature type="compositionally biased region" description="Basic and acidic residues" evidence="1">
    <location>
        <begin position="187"/>
        <end position="205"/>
    </location>
</feature>
<evidence type="ECO:0000313" key="4">
    <source>
        <dbReference type="Proteomes" id="UP000028828"/>
    </source>
</evidence>
<keyword evidence="2" id="KW-1133">Transmembrane helix</keyword>
<proteinExistence type="predicted"/>
<feature type="region of interest" description="Disordered" evidence="1">
    <location>
        <begin position="88"/>
        <end position="151"/>
    </location>
</feature>
<feature type="compositionally biased region" description="Polar residues" evidence="1">
    <location>
        <begin position="268"/>
        <end position="292"/>
    </location>
</feature>
<comment type="caution">
    <text evidence="3">The sequence shown here is derived from an EMBL/GenBank/DDBJ whole genome shotgun (WGS) entry which is preliminary data.</text>
</comment>
<accession>A0A086K8U3</accession>
<evidence type="ECO:0000256" key="2">
    <source>
        <dbReference type="SAM" id="Phobius"/>
    </source>
</evidence>
<feature type="compositionally biased region" description="Basic and acidic residues" evidence="1">
    <location>
        <begin position="101"/>
        <end position="121"/>
    </location>
</feature>
<dbReference type="VEuPathDB" id="ToxoDB:TGP89_310240"/>
<dbReference type="EMBL" id="AEYI02001160">
    <property type="protein sequence ID" value="KFG40811.1"/>
    <property type="molecule type" value="Genomic_DNA"/>
</dbReference>
<feature type="compositionally biased region" description="Basic and acidic residues" evidence="1">
    <location>
        <begin position="241"/>
        <end position="260"/>
    </location>
</feature>
<keyword evidence="2" id="KW-0472">Membrane</keyword>
<evidence type="ECO:0000256" key="1">
    <source>
        <dbReference type="SAM" id="MobiDB-lite"/>
    </source>
</evidence>
<gene>
    <name evidence="3" type="ORF">TGP89_310240</name>
</gene>
<dbReference type="Proteomes" id="UP000028828">
    <property type="component" value="Unassembled WGS sequence"/>
</dbReference>
<dbReference type="OrthoDB" id="332883at2759"/>
<feature type="region of interest" description="Disordered" evidence="1">
    <location>
        <begin position="184"/>
        <end position="224"/>
    </location>
</feature>
<feature type="transmembrane region" description="Helical" evidence="2">
    <location>
        <begin position="477"/>
        <end position="499"/>
    </location>
</feature>
<evidence type="ECO:0000313" key="3">
    <source>
        <dbReference type="EMBL" id="KFG40811.1"/>
    </source>
</evidence>
<name>A0A086K8U3_TOXGO</name>
<organism evidence="3 4">
    <name type="scientific">Toxoplasma gondii p89</name>
    <dbReference type="NCBI Taxonomy" id="943119"/>
    <lineage>
        <taxon>Eukaryota</taxon>
        <taxon>Sar</taxon>
        <taxon>Alveolata</taxon>
        <taxon>Apicomplexa</taxon>
        <taxon>Conoidasida</taxon>
        <taxon>Coccidia</taxon>
        <taxon>Eucoccidiorida</taxon>
        <taxon>Eimeriorina</taxon>
        <taxon>Sarcocystidae</taxon>
        <taxon>Toxoplasma</taxon>
    </lineage>
</organism>
<keyword evidence="2 3" id="KW-0812">Transmembrane</keyword>
<sequence length="508" mass="54922">MDRQKCRSLLRWEGDAQRVPTSRLRALRLHRVCLLFLLSLLSLDSVSVLLAASLPYHSASEFLNMSREQRERHLPLFRDTDSPGSQHSDVFGAAGFTSDSEMERDKETGMERREQELDAERQSGSTALFGNSFHPETVELSPSTETPWDEADLSGAAPIALLQEKAWITKDYLQKEFMRKVAAQARARGEREEKQSDEHASHSGREEEDIDAAQATGEDAELAIFEGRGRRTWRSIFDTSESKGLEKTRHREAPRKEQEAIRGVPKKASTTKGDPTQKSGSLDLEASQNPGSASEAPPQPPLPPVSFLEYHPRPSVVNASVGPDRRHVRTVREHGVSSSPSASRPLKLSLSSPASHSSFLSSSSSPATTSSSPGRFAVLASHQDLSSGKSSASLRTLSAPGEASAVSHLQTKMQFVEQVLATALSGGASALAQGGGLPASGGVPMQQVTMAGMRPTVMAPADYGVVVQSQEMGSVEIALIVMGCFLGVGLIAGAIYFILSGGRRRRRR</sequence>
<dbReference type="AlphaFoldDB" id="A0A086K8U3"/>
<feature type="compositionally biased region" description="Low complexity" evidence="1">
    <location>
        <begin position="337"/>
        <end position="373"/>
    </location>
</feature>
<reference evidence="3 4" key="1">
    <citation type="submission" date="2014-03" db="EMBL/GenBank/DDBJ databases">
        <authorList>
            <person name="Sibley D."/>
            <person name="Venepally P."/>
            <person name="Karamycheva S."/>
            <person name="Hadjithomas M."/>
            <person name="Khan A."/>
            <person name="Brunk B."/>
            <person name="Roos D."/>
            <person name="Caler E."/>
            <person name="Lorenzi H."/>
        </authorList>
    </citation>
    <scope>NUCLEOTIDE SEQUENCE [LARGE SCALE GENOMIC DNA]</scope>
    <source>
        <strain evidence="4">p89</strain>
    </source>
</reference>
<protein>
    <submittedName>
        <fullName evidence="3">Putative transmembrane protein</fullName>
    </submittedName>
</protein>
<feature type="region of interest" description="Disordered" evidence="1">
    <location>
        <begin position="241"/>
        <end position="374"/>
    </location>
</feature>